<dbReference type="InterPro" id="IPR011519">
    <property type="entry name" value="UnbV_ASPIC"/>
</dbReference>
<evidence type="ECO:0000313" key="4">
    <source>
        <dbReference type="EMBL" id="MBB5056955.1"/>
    </source>
</evidence>
<keyword evidence="5" id="KW-1185">Reference proteome</keyword>
<evidence type="ECO:0000313" key="5">
    <source>
        <dbReference type="Proteomes" id="UP000540989"/>
    </source>
</evidence>
<evidence type="ECO:0000256" key="2">
    <source>
        <dbReference type="SAM" id="MobiDB-lite"/>
    </source>
</evidence>
<sequence>MNEAQNLPHLQLQKEHHPERSPSQSFIARDGVEEPASLSTAPPLASFGRWFAPLFAILLLTAALHAQSPYPPSAEHPTPAWFVDVAAKAGITVRDVNGSATNKQYIVEATGSGVAIIDYDRDGWPDIFLVNGTELHPSSKQNEAPTNHLFHNNHDGTFTDVTAKSGMVSAGWGQGACVGDYDNDGFDDIYVTGYGHNRLFHNQGNGTFKEVAAQSGTAGSGAEWGTGCAFIDYDRDGKLDIVVADYVHFDLAKVPMPGREAGCTWKGAPVMCGPRGLPSAPNILFHNEGGGKFKDVSIASGIQKTLGHYCFSVTTLDFNEDGWPDIYVACDSTPSILYRNNHDGTFTDVGADAGAAFNEDGREQAGMGSTAADYDGDGHIDLFKTNFSDDTSTLYHAVGDGTFSDVTFPAGLGVNLDALGWGAMFADVDNDGYPDLLVVNGHVYPQVDEAKLGSTFKEPRFLYWNPGNWSQPGAKFKDLSKSSGPGLTQPLSGRGLAIADLWNDGRLSAVVNNLSDLPMLLVNEAKNSNHWLGIKLIGTKSNRDAIGARVSLHGTKRNWVDEVRSGSSYNSSSDLRLHFGLGTETTISSVEVRWPNGEREQFAMPLIDRIADLTEGTGKPLQ</sequence>
<dbReference type="InterPro" id="IPR013517">
    <property type="entry name" value="FG-GAP"/>
</dbReference>
<dbReference type="PANTHER" id="PTHR16026:SF0">
    <property type="entry name" value="CARTILAGE ACIDIC PROTEIN 1"/>
    <property type="match status" value="1"/>
</dbReference>
<organism evidence="4 5">
    <name type="scientific">Granulicella aggregans</name>
    <dbReference type="NCBI Taxonomy" id="474949"/>
    <lineage>
        <taxon>Bacteria</taxon>
        <taxon>Pseudomonadati</taxon>
        <taxon>Acidobacteriota</taxon>
        <taxon>Terriglobia</taxon>
        <taxon>Terriglobales</taxon>
        <taxon>Acidobacteriaceae</taxon>
        <taxon>Granulicella</taxon>
    </lineage>
</organism>
<dbReference type="EMBL" id="JACHIP010000002">
    <property type="protein sequence ID" value="MBB5056955.1"/>
    <property type="molecule type" value="Genomic_DNA"/>
</dbReference>
<evidence type="ECO:0000256" key="1">
    <source>
        <dbReference type="ARBA" id="ARBA00022729"/>
    </source>
</evidence>
<gene>
    <name evidence="4" type="ORF">HDF16_001640</name>
</gene>
<dbReference type="AlphaFoldDB" id="A0A7W7ZBR2"/>
<dbReference type="RefSeq" id="WP_348641272.1">
    <property type="nucleotide sequence ID" value="NZ_JACHIP010000002.1"/>
</dbReference>
<feature type="region of interest" description="Disordered" evidence="2">
    <location>
        <begin position="1"/>
        <end position="25"/>
    </location>
</feature>
<name>A0A7W7ZBR2_9BACT</name>
<dbReference type="Gene3D" id="2.130.10.130">
    <property type="entry name" value="Integrin alpha, N-terminal"/>
    <property type="match status" value="2"/>
</dbReference>
<accession>A0A7W7ZBR2</accession>
<comment type="caution">
    <text evidence="4">The sequence shown here is derived from an EMBL/GenBank/DDBJ whole genome shotgun (WGS) entry which is preliminary data.</text>
</comment>
<evidence type="ECO:0000259" key="3">
    <source>
        <dbReference type="Pfam" id="PF07593"/>
    </source>
</evidence>
<protein>
    <recommendedName>
        <fullName evidence="3">ASPIC/UnbV domain-containing protein</fullName>
    </recommendedName>
</protein>
<proteinExistence type="predicted"/>
<dbReference type="Pfam" id="PF07593">
    <property type="entry name" value="UnbV_ASPIC"/>
    <property type="match status" value="1"/>
</dbReference>
<dbReference type="InterPro" id="IPR028994">
    <property type="entry name" value="Integrin_alpha_N"/>
</dbReference>
<keyword evidence="1" id="KW-0732">Signal</keyword>
<dbReference type="SUPFAM" id="SSF69318">
    <property type="entry name" value="Integrin alpha N-terminal domain"/>
    <property type="match status" value="1"/>
</dbReference>
<reference evidence="4 5" key="1">
    <citation type="submission" date="2020-08" db="EMBL/GenBank/DDBJ databases">
        <title>Genomic Encyclopedia of Type Strains, Phase IV (KMG-V): Genome sequencing to study the core and pangenomes of soil and plant-associated prokaryotes.</title>
        <authorList>
            <person name="Whitman W."/>
        </authorList>
    </citation>
    <scope>NUCLEOTIDE SEQUENCE [LARGE SCALE GENOMIC DNA]</scope>
    <source>
        <strain evidence="4 5">M8UP14</strain>
    </source>
</reference>
<dbReference type="Pfam" id="PF13517">
    <property type="entry name" value="FG-GAP_3"/>
    <property type="match status" value="2"/>
</dbReference>
<dbReference type="Proteomes" id="UP000540989">
    <property type="component" value="Unassembled WGS sequence"/>
</dbReference>
<feature type="domain" description="ASPIC/UnbV" evidence="3">
    <location>
        <begin position="545"/>
        <end position="609"/>
    </location>
</feature>
<dbReference type="PANTHER" id="PTHR16026">
    <property type="entry name" value="CARTILAGE ACIDIC PROTEIN 1"/>
    <property type="match status" value="1"/>
</dbReference>
<dbReference type="InterPro" id="IPR027039">
    <property type="entry name" value="Crtac1"/>
</dbReference>